<name>A0AAE3K327_9CREN</name>
<organism evidence="4">
    <name type="scientific">Candidatus Aramenus sulfurataquae</name>
    <dbReference type="NCBI Taxonomy" id="1326980"/>
    <lineage>
        <taxon>Archaea</taxon>
        <taxon>Thermoproteota</taxon>
        <taxon>Thermoprotei</taxon>
        <taxon>Sulfolobales</taxon>
        <taxon>Sulfolobaceae</taxon>
        <taxon>Candidatus Aramenus</taxon>
    </lineage>
</organism>
<evidence type="ECO:0000256" key="2">
    <source>
        <dbReference type="SAM" id="MobiDB-lite"/>
    </source>
</evidence>
<proteinExistence type="predicted"/>
<dbReference type="GO" id="GO:0003677">
    <property type="term" value="F:DNA binding"/>
    <property type="evidence" value="ECO:0007669"/>
    <property type="project" value="UniProtKB-KW"/>
</dbReference>
<feature type="domain" description="Cas12f1-like TNB" evidence="3">
    <location>
        <begin position="3"/>
        <end position="67"/>
    </location>
</feature>
<accession>A0AAE3K327</accession>
<gene>
    <name evidence="4" type="ORF">TQ35_004345</name>
</gene>
<keyword evidence="1" id="KW-0238">DNA-binding</keyword>
<protein>
    <submittedName>
        <fullName evidence="4">Zinc ribbon domain-containing protein</fullName>
    </submittedName>
</protein>
<comment type="caution">
    <text evidence="4">The sequence shown here is derived from an EMBL/GenBank/DDBJ whole genome shotgun (WGS) entry which is preliminary data.</text>
</comment>
<feature type="compositionally biased region" description="Polar residues" evidence="2">
    <location>
        <begin position="79"/>
        <end position="90"/>
    </location>
</feature>
<dbReference type="EMBL" id="JZWS02000002">
    <property type="protein sequence ID" value="MCL7343788.1"/>
    <property type="molecule type" value="Genomic_DNA"/>
</dbReference>
<dbReference type="Pfam" id="PF07282">
    <property type="entry name" value="Cas12f1-like_TNB"/>
    <property type="match status" value="1"/>
</dbReference>
<sequence length="100" mass="11510">MRYHHIQYWIEWQSIKRGLTVVKLPAYCTSTRCPKCGNKMKEYSHRQFRCVSCGYEDDRDVIAVMNLYGRGSPILSTAGQMRGSTESQCPEPSLCGEEVR</sequence>
<evidence type="ECO:0000259" key="3">
    <source>
        <dbReference type="Pfam" id="PF07282"/>
    </source>
</evidence>
<dbReference type="InterPro" id="IPR010095">
    <property type="entry name" value="Cas12f1-like_TNB"/>
</dbReference>
<dbReference type="AlphaFoldDB" id="A0AAE3K327"/>
<evidence type="ECO:0000313" key="4">
    <source>
        <dbReference type="EMBL" id="MCL7343788.1"/>
    </source>
</evidence>
<feature type="region of interest" description="Disordered" evidence="2">
    <location>
        <begin position="79"/>
        <end position="100"/>
    </location>
</feature>
<evidence type="ECO:0000256" key="1">
    <source>
        <dbReference type="ARBA" id="ARBA00023125"/>
    </source>
</evidence>
<reference evidence="4" key="1">
    <citation type="submission" date="2022-05" db="EMBL/GenBank/DDBJ databases">
        <title>Metagenome Sequencing of an Archaeal-Dominated Microbial Community from a Hot Spring at the Los Azufres Geothermal Field, Mexico.</title>
        <authorList>
            <person name="Marin-Paredes R."/>
            <person name="Martinez-Romero E."/>
            <person name="Servin-Garciduenas L.E."/>
        </authorList>
    </citation>
    <scope>NUCLEOTIDE SEQUENCE</scope>
    <source>
        <strain evidence="4">AZ1-454</strain>
    </source>
</reference>